<dbReference type="Proteomes" id="UP000245444">
    <property type="component" value="Chromosome"/>
</dbReference>
<feature type="chain" id="PRO_5016057983" description="DUF3551 domain-containing protein" evidence="1">
    <location>
        <begin position="33"/>
        <end position="116"/>
    </location>
</feature>
<organism evidence="2 3">
    <name type="scientific">Methylobacterium terrae</name>
    <dbReference type="NCBI Taxonomy" id="2202827"/>
    <lineage>
        <taxon>Bacteria</taxon>
        <taxon>Pseudomonadati</taxon>
        <taxon>Pseudomonadota</taxon>
        <taxon>Alphaproteobacteria</taxon>
        <taxon>Hyphomicrobiales</taxon>
        <taxon>Methylobacteriaceae</taxon>
        <taxon>Methylobacterium</taxon>
    </lineage>
</organism>
<evidence type="ECO:0000256" key="1">
    <source>
        <dbReference type="SAM" id="SignalP"/>
    </source>
</evidence>
<dbReference type="KEGG" id="mtea:DK419_00655"/>
<evidence type="ECO:0000313" key="2">
    <source>
        <dbReference type="EMBL" id="AWN45022.1"/>
    </source>
</evidence>
<evidence type="ECO:0000313" key="3">
    <source>
        <dbReference type="Proteomes" id="UP000245444"/>
    </source>
</evidence>
<reference evidence="2 3" key="1">
    <citation type="submission" date="2018-05" db="EMBL/GenBank/DDBJ databases">
        <title>Complete Genome Sequence of Methylobacterium sp. 17Sr1-28.</title>
        <authorList>
            <person name="Srinivasan S."/>
        </authorList>
    </citation>
    <scope>NUCLEOTIDE SEQUENCE [LARGE SCALE GENOMIC DNA]</scope>
    <source>
        <strain evidence="2 3">17Sr1-28</strain>
    </source>
</reference>
<accession>A0A2U8WID1</accession>
<gene>
    <name evidence="2" type="ORF">DK419_00655</name>
</gene>
<sequence length="116" mass="12764">MAQTISPRTFMRRTMRPAQTLLLAGAAFCALAGAAAAQTRPAQIRPPACPEGRLADGACVNPRLAFLARQQAVCYSQFKLSYIACPGTLPAVDMRYKFPFNVVTERQTELNFILER</sequence>
<dbReference type="OrthoDB" id="8000799at2"/>
<name>A0A2U8WID1_9HYPH</name>
<feature type="signal peptide" evidence="1">
    <location>
        <begin position="1"/>
        <end position="32"/>
    </location>
</feature>
<dbReference type="AlphaFoldDB" id="A0A2U8WID1"/>
<keyword evidence="3" id="KW-1185">Reference proteome</keyword>
<dbReference type="EMBL" id="CP029553">
    <property type="protein sequence ID" value="AWN45022.1"/>
    <property type="molecule type" value="Genomic_DNA"/>
</dbReference>
<keyword evidence="1" id="KW-0732">Signal</keyword>
<evidence type="ECO:0008006" key="4">
    <source>
        <dbReference type="Google" id="ProtNLM"/>
    </source>
</evidence>
<proteinExistence type="predicted"/>
<protein>
    <recommendedName>
        <fullName evidence="4">DUF3551 domain-containing protein</fullName>
    </recommendedName>
</protein>
<dbReference type="RefSeq" id="WP_109957395.1">
    <property type="nucleotide sequence ID" value="NZ_CP029553.1"/>
</dbReference>